<dbReference type="Pfam" id="PF07690">
    <property type="entry name" value="MFS_1"/>
    <property type="match status" value="1"/>
</dbReference>
<keyword evidence="5 8" id="KW-0812">Transmembrane</keyword>
<dbReference type="PROSITE" id="PS50850">
    <property type="entry name" value="MFS"/>
    <property type="match status" value="1"/>
</dbReference>
<feature type="transmembrane region" description="Helical" evidence="8">
    <location>
        <begin position="133"/>
        <end position="158"/>
    </location>
</feature>
<feature type="transmembrane region" description="Helical" evidence="8">
    <location>
        <begin position="343"/>
        <end position="363"/>
    </location>
</feature>
<evidence type="ECO:0000256" key="5">
    <source>
        <dbReference type="ARBA" id="ARBA00022692"/>
    </source>
</evidence>
<dbReference type="InterPro" id="IPR036259">
    <property type="entry name" value="MFS_trans_sf"/>
</dbReference>
<accession>A0ABP8HKC0</accession>
<keyword evidence="7 8" id="KW-0472">Membrane</keyword>
<dbReference type="PANTHER" id="PTHR23502">
    <property type="entry name" value="MAJOR FACILITATOR SUPERFAMILY"/>
    <property type="match status" value="1"/>
</dbReference>
<evidence type="ECO:0000256" key="7">
    <source>
        <dbReference type="ARBA" id="ARBA00023136"/>
    </source>
</evidence>
<sequence length="413" mass="43678">MKAPSSTLTIVLLGLLTAIVPFSIDMYLPGFTDIARTYETSVARVSLTLSSFFIGIGIGQLVYGPLLDRFGRLRPLYIGLLVYCAASVGCAVAPSLDTLIALRFLQAAGACSASIAATAMVRDLFPPQDNAKIFSYLILVLSVSPMLAPTIGSVLSAALGWRSIFIVLAGLIVLIALGVRLFLRGSKGPDVHYSLRPASILRTYRSVLREPVFLLYAVLSAIGLAGLFTYIASSPGVFMEHFGLSQQQYGILFAFLASGLIIAAQVNTVLLRRFRSAVIIRWAFGAQVLLAAIYVLLAAGQRDGLEVSIGLLFFYLAAAGLIMPNATALAMRPFSTHAGSASALLGFVQMGLGSVVTVVIGLLAIRSALPMAACMLGGSVIGLLLLLLGTRAQRQKKSASLTVQEALVAEDQM</sequence>
<evidence type="ECO:0000256" key="3">
    <source>
        <dbReference type="ARBA" id="ARBA00022448"/>
    </source>
</evidence>
<comment type="subcellular location">
    <subcellularLocation>
        <location evidence="1">Cell membrane</location>
        <topology evidence="1">Multi-pass membrane protein</topology>
    </subcellularLocation>
</comment>
<reference evidence="11" key="1">
    <citation type="journal article" date="2019" name="Int. J. Syst. Evol. Microbiol.">
        <title>The Global Catalogue of Microorganisms (GCM) 10K type strain sequencing project: providing services to taxonomists for standard genome sequencing and annotation.</title>
        <authorList>
            <consortium name="The Broad Institute Genomics Platform"/>
            <consortium name="The Broad Institute Genome Sequencing Center for Infectious Disease"/>
            <person name="Wu L."/>
            <person name="Ma J."/>
        </authorList>
    </citation>
    <scope>NUCLEOTIDE SEQUENCE [LARGE SCALE GENOMIC DNA]</scope>
    <source>
        <strain evidence="11">JCM 17919</strain>
    </source>
</reference>
<dbReference type="EMBL" id="BAABGY010000014">
    <property type="protein sequence ID" value="GAA4340531.1"/>
    <property type="molecule type" value="Genomic_DNA"/>
</dbReference>
<feature type="transmembrane region" description="Helical" evidence="8">
    <location>
        <begin position="369"/>
        <end position="388"/>
    </location>
</feature>
<dbReference type="InterPro" id="IPR020846">
    <property type="entry name" value="MFS_dom"/>
</dbReference>
<gene>
    <name evidence="10" type="ORF">GCM10023184_38300</name>
</gene>
<feature type="transmembrane region" description="Helical" evidence="8">
    <location>
        <begin position="100"/>
        <end position="121"/>
    </location>
</feature>
<feature type="transmembrane region" description="Helical" evidence="8">
    <location>
        <begin position="212"/>
        <end position="231"/>
    </location>
</feature>
<dbReference type="Proteomes" id="UP001501725">
    <property type="component" value="Unassembled WGS sequence"/>
</dbReference>
<keyword evidence="11" id="KW-1185">Reference proteome</keyword>
<organism evidence="10 11">
    <name type="scientific">Flaviaesturariibacter amylovorans</name>
    <dbReference type="NCBI Taxonomy" id="1084520"/>
    <lineage>
        <taxon>Bacteria</taxon>
        <taxon>Pseudomonadati</taxon>
        <taxon>Bacteroidota</taxon>
        <taxon>Chitinophagia</taxon>
        <taxon>Chitinophagales</taxon>
        <taxon>Chitinophagaceae</taxon>
        <taxon>Flaviaestuariibacter</taxon>
    </lineage>
</organism>
<feature type="transmembrane region" description="Helical" evidence="8">
    <location>
        <begin position="45"/>
        <end position="64"/>
    </location>
</feature>
<keyword evidence="6 8" id="KW-1133">Transmembrane helix</keyword>
<dbReference type="InterPro" id="IPR004812">
    <property type="entry name" value="Efflux_drug-R_Bcr/CmlA"/>
</dbReference>
<evidence type="ECO:0000259" key="9">
    <source>
        <dbReference type="PROSITE" id="PS50850"/>
    </source>
</evidence>
<dbReference type="Gene3D" id="1.20.1720.10">
    <property type="entry name" value="Multidrug resistance protein D"/>
    <property type="match status" value="1"/>
</dbReference>
<evidence type="ECO:0000256" key="6">
    <source>
        <dbReference type="ARBA" id="ARBA00022989"/>
    </source>
</evidence>
<evidence type="ECO:0000313" key="10">
    <source>
        <dbReference type="EMBL" id="GAA4340531.1"/>
    </source>
</evidence>
<feature type="transmembrane region" description="Helical" evidence="8">
    <location>
        <begin position="309"/>
        <end position="331"/>
    </location>
</feature>
<evidence type="ECO:0000256" key="2">
    <source>
        <dbReference type="ARBA" id="ARBA00006236"/>
    </source>
</evidence>
<feature type="transmembrane region" description="Helical" evidence="8">
    <location>
        <begin position="164"/>
        <end position="183"/>
    </location>
</feature>
<evidence type="ECO:0000256" key="8">
    <source>
        <dbReference type="SAM" id="Phobius"/>
    </source>
</evidence>
<comment type="caution">
    <text evidence="10">The sequence shown here is derived from an EMBL/GenBank/DDBJ whole genome shotgun (WGS) entry which is preliminary data.</text>
</comment>
<dbReference type="InterPro" id="IPR011701">
    <property type="entry name" value="MFS"/>
</dbReference>
<dbReference type="SUPFAM" id="SSF103473">
    <property type="entry name" value="MFS general substrate transporter"/>
    <property type="match status" value="1"/>
</dbReference>
<feature type="transmembrane region" description="Helical" evidence="8">
    <location>
        <begin position="251"/>
        <end position="271"/>
    </location>
</feature>
<keyword evidence="4" id="KW-1003">Cell membrane</keyword>
<dbReference type="PANTHER" id="PTHR23502:SF132">
    <property type="entry name" value="POLYAMINE TRANSPORTER 2-RELATED"/>
    <property type="match status" value="1"/>
</dbReference>
<protein>
    <submittedName>
        <fullName evidence="10">Multidrug effflux MFS transporter</fullName>
    </submittedName>
</protein>
<dbReference type="NCBIfam" id="TIGR00710">
    <property type="entry name" value="efflux_Bcr_CflA"/>
    <property type="match status" value="1"/>
</dbReference>
<keyword evidence="3" id="KW-0813">Transport</keyword>
<evidence type="ECO:0000256" key="1">
    <source>
        <dbReference type="ARBA" id="ARBA00004651"/>
    </source>
</evidence>
<evidence type="ECO:0000256" key="4">
    <source>
        <dbReference type="ARBA" id="ARBA00022475"/>
    </source>
</evidence>
<feature type="transmembrane region" description="Helical" evidence="8">
    <location>
        <begin position="76"/>
        <end position="94"/>
    </location>
</feature>
<comment type="similarity">
    <text evidence="2">Belongs to the major facilitator superfamily. Bcr/CmlA family.</text>
</comment>
<dbReference type="CDD" id="cd17320">
    <property type="entry name" value="MFS_MdfA_MDR_like"/>
    <property type="match status" value="1"/>
</dbReference>
<evidence type="ECO:0000313" key="11">
    <source>
        <dbReference type="Proteomes" id="UP001501725"/>
    </source>
</evidence>
<name>A0ABP8HKC0_9BACT</name>
<feature type="transmembrane region" description="Helical" evidence="8">
    <location>
        <begin position="278"/>
        <end position="297"/>
    </location>
</feature>
<feature type="domain" description="Major facilitator superfamily (MFS) profile" evidence="9">
    <location>
        <begin position="9"/>
        <end position="394"/>
    </location>
</feature>
<dbReference type="RefSeq" id="WP_345257472.1">
    <property type="nucleotide sequence ID" value="NZ_BAABGY010000014.1"/>
</dbReference>
<proteinExistence type="inferred from homology"/>